<evidence type="ECO:0000256" key="3">
    <source>
        <dbReference type="ARBA" id="ARBA00022946"/>
    </source>
</evidence>
<evidence type="ECO:0000313" key="11">
    <source>
        <dbReference type="RefSeq" id="XP_030648488.1"/>
    </source>
</evidence>
<dbReference type="GO" id="GO:0005763">
    <property type="term" value="C:mitochondrial small ribosomal subunit"/>
    <property type="evidence" value="ECO:0007669"/>
    <property type="project" value="InterPro"/>
</dbReference>
<dbReference type="GeneID" id="115828592"/>
<protein>
    <recommendedName>
        <fullName evidence="7">Small ribosomal subunit protein mS31</fullName>
    </recommendedName>
    <alternativeName>
        <fullName evidence="8">28S ribosomal protein S31, mitochondrial</fullName>
    </alternativeName>
</protein>
<feature type="region of interest" description="Disordered" evidence="9">
    <location>
        <begin position="264"/>
        <end position="285"/>
    </location>
</feature>
<keyword evidence="10" id="KW-1185">Reference proteome</keyword>
<feature type="region of interest" description="Disordered" evidence="9">
    <location>
        <begin position="57"/>
        <end position="119"/>
    </location>
</feature>
<keyword evidence="5" id="KW-0496">Mitochondrion</keyword>
<dbReference type="PANTHER" id="PTHR13231">
    <property type="entry name" value="MITOCHONDRIAL RIBOSOMAL PROTEIN S31"/>
    <property type="match status" value="1"/>
</dbReference>
<evidence type="ECO:0000256" key="8">
    <source>
        <dbReference type="ARBA" id="ARBA00035363"/>
    </source>
</evidence>
<comment type="similarity">
    <text evidence="2">Belongs to the mitochondrion-specific ribosomal protein mS31 family.</text>
</comment>
<feature type="compositionally biased region" description="Basic and acidic residues" evidence="9">
    <location>
        <begin position="213"/>
        <end position="225"/>
    </location>
</feature>
<feature type="region of interest" description="Disordered" evidence="9">
    <location>
        <begin position="404"/>
        <end position="429"/>
    </location>
</feature>
<evidence type="ECO:0000256" key="4">
    <source>
        <dbReference type="ARBA" id="ARBA00022980"/>
    </source>
</evidence>
<keyword evidence="3" id="KW-0809">Transit peptide</keyword>
<feature type="region of interest" description="Disordered" evidence="9">
    <location>
        <begin position="304"/>
        <end position="345"/>
    </location>
</feature>
<name>A0A6J2WW40_CHACN</name>
<organism evidence="10 11">
    <name type="scientific">Chanos chanos</name>
    <name type="common">Milkfish</name>
    <name type="synonym">Mugil chanos</name>
    <dbReference type="NCBI Taxonomy" id="29144"/>
    <lineage>
        <taxon>Eukaryota</taxon>
        <taxon>Metazoa</taxon>
        <taxon>Chordata</taxon>
        <taxon>Craniata</taxon>
        <taxon>Vertebrata</taxon>
        <taxon>Euteleostomi</taxon>
        <taxon>Actinopterygii</taxon>
        <taxon>Neopterygii</taxon>
        <taxon>Teleostei</taxon>
        <taxon>Ostariophysi</taxon>
        <taxon>Gonorynchiformes</taxon>
        <taxon>Chanidae</taxon>
        <taxon>Chanos</taxon>
    </lineage>
</organism>
<dbReference type="CTD" id="10240"/>
<proteinExistence type="inferred from homology"/>
<sequence length="595" mass="66952">MYRRVLLSVYQGRSALIHSKDTRFFSPRCNEILSFPILRTSAQSGQRSLGVSAASYCDRKEGPSSTLTEKVKKDGGRVEEMQMEAKKDDSAQVKMEAKTEGEVEGKSSEEQVTEGSRGSEAVVMTERVRDEGMCGEVEMEVNKDTRLEVEKEVNKDMRGEVEKEVNEDMRLEVEKEVNKDMRGEVEKEVNKDMRGEVENDREITTEAVTAARKEENRTDIKRESTQEGEGEALQRVEVKTEEEKVTEWKIQATESTLAVEAGHVEPRASVTKTESKGEGERVKSGKEGLLELLGAMKVEVTSKRKFKTPKIPRSSEYPPKTKPKPMESATSMFQQAASAESSPASETLSPDLVAAASAVASTLPNKSQVESELLRQLRKHEAVAEAQRKGEGQSIGTIIADMKVGRRPNGRPNARPANQIRFDDDGRGYTHERGIASELDGVRRRKSVFTGRRLNIFSVKTEQGGESELASPPSLWDIDLANQIVQSANQRPRNGFEEMIEWTREGKLWPYPVNNETGLEEEAGVPFHEHVFLERHLESGFPRQGPVRHFMELVVGGLSKNPHLTVQQKQEHIAWFREYFQQKEEILKEAEVYIS</sequence>
<feature type="compositionally biased region" description="Basic and acidic residues" evidence="9">
    <location>
        <begin position="69"/>
        <end position="109"/>
    </location>
</feature>
<dbReference type="GO" id="GO:0003735">
    <property type="term" value="F:structural constituent of ribosome"/>
    <property type="evidence" value="ECO:0007669"/>
    <property type="project" value="InterPro"/>
</dbReference>
<evidence type="ECO:0000256" key="2">
    <source>
        <dbReference type="ARBA" id="ARBA00011057"/>
    </source>
</evidence>
<evidence type="ECO:0000313" key="10">
    <source>
        <dbReference type="Proteomes" id="UP000504632"/>
    </source>
</evidence>
<reference evidence="11" key="1">
    <citation type="submission" date="2025-08" db="UniProtKB">
        <authorList>
            <consortium name="RefSeq"/>
        </authorList>
    </citation>
    <scope>IDENTIFICATION</scope>
</reference>
<dbReference type="OrthoDB" id="5989925at2759"/>
<dbReference type="Pfam" id="PF15433">
    <property type="entry name" value="MRP-S31"/>
    <property type="match status" value="1"/>
</dbReference>
<dbReference type="InParanoid" id="A0A6J2WW40"/>
<evidence type="ECO:0000256" key="7">
    <source>
        <dbReference type="ARBA" id="ARBA00035133"/>
    </source>
</evidence>
<evidence type="ECO:0000256" key="1">
    <source>
        <dbReference type="ARBA" id="ARBA00004173"/>
    </source>
</evidence>
<accession>A0A6J2WW40</accession>
<dbReference type="RefSeq" id="XP_030648488.1">
    <property type="nucleotide sequence ID" value="XM_030792628.1"/>
</dbReference>
<evidence type="ECO:0000256" key="6">
    <source>
        <dbReference type="ARBA" id="ARBA00023274"/>
    </source>
</evidence>
<feature type="region of interest" description="Disordered" evidence="9">
    <location>
        <begin position="213"/>
        <end position="233"/>
    </location>
</feature>
<dbReference type="InterPro" id="IPR026299">
    <property type="entry name" value="MRP-S31"/>
</dbReference>
<evidence type="ECO:0000256" key="9">
    <source>
        <dbReference type="SAM" id="MobiDB-lite"/>
    </source>
</evidence>
<dbReference type="AlphaFoldDB" id="A0A6J2WW40"/>
<comment type="subcellular location">
    <subcellularLocation>
        <location evidence="1">Mitochondrion</location>
    </subcellularLocation>
</comment>
<dbReference type="Proteomes" id="UP000504632">
    <property type="component" value="Chromosome 15"/>
</dbReference>
<evidence type="ECO:0000256" key="5">
    <source>
        <dbReference type="ARBA" id="ARBA00023128"/>
    </source>
</evidence>
<dbReference type="PANTHER" id="PTHR13231:SF3">
    <property type="entry name" value="SMALL RIBOSOMAL SUBUNIT PROTEIN MS31"/>
    <property type="match status" value="1"/>
</dbReference>
<keyword evidence="4" id="KW-0689">Ribosomal protein</keyword>
<feature type="compositionally biased region" description="Basic and acidic residues" evidence="9">
    <location>
        <begin position="273"/>
        <end position="285"/>
    </location>
</feature>
<gene>
    <name evidence="11" type="primary">mrps31</name>
</gene>
<feature type="compositionally biased region" description="Low complexity" evidence="9">
    <location>
        <begin position="336"/>
        <end position="345"/>
    </location>
</feature>
<keyword evidence="6" id="KW-0687">Ribonucleoprotein</keyword>